<feature type="domain" description="C-type lectin" evidence="1">
    <location>
        <begin position="69"/>
        <end position="186"/>
    </location>
</feature>
<dbReference type="CDD" id="cd00037">
    <property type="entry name" value="CLECT"/>
    <property type="match status" value="1"/>
</dbReference>
<dbReference type="PANTHER" id="PTHR22803">
    <property type="entry name" value="MANNOSE, PHOSPHOLIPASE, LECTIN RECEPTOR RELATED"/>
    <property type="match status" value="1"/>
</dbReference>
<dbReference type="AlphaFoldDB" id="A0A8S3QL48"/>
<gene>
    <name evidence="2" type="ORF">MEDL_11223</name>
</gene>
<evidence type="ECO:0000313" key="2">
    <source>
        <dbReference type="EMBL" id="CAG2196334.1"/>
    </source>
</evidence>
<proteinExistence type="predicted"/>
<sequence length="191" mass="21850">MVDHMQVGFSPMDGGSHAGWIFADGWWIICRLDFRRWMVDHMQVGFSPMDGGSHAKRCPKSLGYTYEKSMDFCYLVHGQWLTWFTAQGVCAGERGQLVKVDTMEKLIYLNSSVTDNTKNYWTGANDQVIEGTFEWRDGTVLANDNEVWGLNQPDDWGGEDCCEIKPALGWKIQDDNCGSTLWFICEYVVLY</sequence>
<dbReference type="InterPro" id="IPR001304">
    <property type="entry name" value="C-type_lectin-like"/>
</dbReference>
<accession>A0A8S3QL48</accession>
<evidence type="ECO:0000259" key="1">
    <source>
        <dbReference type="PROSITE" id="PS50041"/>
    </source>
</evidence>
<dbReference type="SMART" id="SM00034">
    <property type="entry name" value="CLECT"/>
    <property type="match status" value="1"/>
</dbReference>
<dbReference type="Pfam" id="PF00059">
    <property type="entry name" value="Lectin_C"/>
    <property type="match status" value="1"/>
</dbReference>
<dbReference type="InterPro" id="IPR016187">
    <property type="entry name" value="CTDL_fold"/>
</dbReference>
<dbReference type="OrthoDB" id="8950604at2759"/>
<dbReference type="PROSITE" id="PS50041">
    <property type="entry name" value="C_TYPE_LECTIN_2"/>
    <property type="match status" value="1"/>
</dbReference>
<dbReference type="EMBL" id="CAJPWZ010000555">
    <property type="protein sequence ID" value="CAG2196334.1"/>
    <property type="molecule type" value="Genomic_DNA"/>
</dbReference>
<organism evidence="2 3">
    <name type="scientific">Mytilus edulis</name>
    <name type="common">Blue mussel</name>
    <dbReference type="NCBI Taxonomy" id="6550"/>
    <lineage>
        <taxon>Eukaryota</taxon>
        <taxon>Metazoa</taxon>
        <taxon>Spiralia</taxon>
        <taxon>Lophotrochozoa</taxon>
        <taxon>Mollusca</taxon>
        <taxon>Bivalvia</taxon>
        <taxon>Autobranchia</taxon>
        <taxon>Pteriomorphia</taxon>
        <taxon>Mytilida</taxon>
        <taxon>Mytiloidea</taxon>
        <taxon>Mytilidae</taxon>
        <taxon>Mytilinae</taxon>
        <taxon>Mytilus</taxon>
    </lineage>
</organism>
<dbReference type="InterPro" id="IPR016186">
    <property type="entry name" value="C-type_lectin-like/link_sf"/>
</dbReference>
<name>A0A8S3QL48_MYTED</name>
<dbReference type="SUPFAM" id="SSF56436">
    <property type="entry name" value="C-type lectin-like"/>
    <property type="match status" value="1"/>
</dbReference>
<comment type="caution">
    <text evidence="2">The sequence shown here is derived from an EMBL/GenBank/DDBJ whole genome shotgun (WGS) entry which is preliminary data.</text>
</comment>
<dbReference type="InterPro" id="IPR050111">
    <property type="entry name" value="C-type_lectin/snaclec_domain"/>
</dbReference>
<reference evidence="2" key="1">
    <citation type="submission" date="2021-03" db="EMBL/GenBank/DDBJ databases">
        <authorList>
            <person name="Bekaert M."/>
        </authorList>
    </citation>
    <scope>NUCLEOTIDE SEQUENCE</scope>
</reference>
<protein>
    <recommendedName>
        <fullName evidence="1">C-type lectin domain-containing protein</fullName>
    </recommendedName>
</protein>
<dbReference type="Proteomes" id="UP000683360">
    <property type="component" value="Unassembled WGS sequence"/>
</dbReference>
<keyword evidence="3" id="KW-1185">Reference proteome</keyword>
<evidence type="ECO:0000313" key="3">
    <source>
        <dbReference type="Proteomes" id="UP000683360"/>
    </source>
</evidence>
<dbReference type="Gene3D" id="3.10.100.10">
    <property type="entry name" value="Mannose-Binding Protein A, subunit A"/>
    <property type="match status" value="1"/>
</dbReference>